<dbReference type="InterPro" id="IPR000582">
    <property type="entry name" value="Acyl-CoA-binding_protein"/>
</dbReference>
<name>A0A7N2N4X8_QUELO</name>
<organism evidence="5 6">
    <name type="scientific">Quercus lobata</name>
    <name type="common">Valley oak</name>
    <dbReference type="NCBI Taxonomy" id="97700"/>
    <lineage>
        <taxon>Eukaryota</taxon>
        <taxon>Viridiplantae</taxon>
        <taxon>Streptophyta</taxon>
        <taxon>Embryophyta</taxon>
        <taxon>Tracheophyta</taxon>
        <taxon>Spermatophyta</taxon>
        <taxon>Magnoliopsida</taxon>
        <taxon>eudicotyledons</taxon>
        <taxon>Gunneridae</taxon>
        <taxon>Pentapetalae</taxon>
        <taxon>rosids</taxon>
        <taxon>fabids</taxon>
        <taxon>Fagales</taxon>
        <taxon>Fagaceae</taxon>
        <taxon>Quercus</taxon>
    </lineage>
</organism>
<proteinExistence type="inferred from homology"/>
<dbReference type="PROSITE" id="PS51228">
    <property type="entry name" value="ACB_2"/>
    <property type="match status" value="1"/>
</dbReference>
<dbReference type="GO" id="GO:0000062">
    <property type="term" value="F:fatty-acyl-CoA binding"/>
    <property type="evidence" value="ECO:0007669"/>
    <property type="project" value="InterPro"/>
</dbReference>
<dbReference type="Gramene" id="QL12p037575:mrna">
    <property type="protein sequence ID" value="QL12p037575:mrna"/>
    <property type="gene ID" value="QL12p037575"/>
</dbReference>
<evidence type="ECO:0000259" key="4">
    <source>
        <dbReference type="PROSITE" id="PS51228"/>
    </source>
</evidence>
<accession>A0A7N2N4X8</accession>
<evidence type="ECO:0000256" key="3">
    <source>
        <dbReference type="SAM" id="MobiDB-lite"/>
    </source>
</evidence>
<dbReference type="EMBL" id="LRBV02000012">
    <property type="status" value="NOT_ANNOTATED_CDS"/>
    <property type="molecule type" value="Genomic_DNA"/>
</dbReference>
<evidence type="ECO:0000256" key="1">
    <source>
        <dbReference type="ARBA" id="ARBA00005567"/>
    </source>
</evidence>
<dbReference type="PANTHER" id="PTHR23310:SF122">
    <property type="entry name" value="ACYL-COA-BINDING DOMAIN-CONTAINING PROTEIN 3"/>
    <property type="match status" value="1"/>
</dbReference>
<comment type="similarity">
    <text evidence="1">Belongs to the ACBP family.</text>
</comment>
<sequence length="375" mass="41834">MELVQELLVTASLTLILSLVVAKLVSMAMSGGSDHDSPAKSTPNVAQEIVMEDIQFSTVQSFQSETKLHESLEEQVEEFKAERPLHLQSEEIVEIQTVSGDQIPELLEKSPERVLEEEPQVVELPEKLTEVEIVKESLEKKEEVEESLTEKEVVAEISEETRFDCSEEEDDWEGIERSELEKAFATAAKFVVESGDKEDRLVNVGSDVQLELYGLHKVATEGPCRESQPMPLKLSARAKWNAWQKLGNMSPEVAMEQYIDLLSDRVPGWTEDKFAGGIKADSSEAVVSSTVAESSEAEISSKVAPDASTFSQHQPNYTDYIDERKPEQKSGAEEADQTGGSNLEDKATRFCGVDNLQKFILQHRGWRLDSLCFCC</sequence>
<dbReference type="InParanoid" id="A0A7N2N4X8"/>
<dbReference type="SUPFAM" id="SSF47027">
    <property type="entry name" value="Acyl-CoA binding protein"/>
    <property type="match status" value="1"/>
</dbReference>
<evidence type="ECO:0000256" key="2">
    <source>
        <dbReference type="ARBA" id="ARBA00023121"/>
    </source>
</evidence>
<reference evidence="5" key="2">
    <citation type="submission" date="2021-01" db="UniProtKB">
        <authorList>
            <consortium name="EnsemblPlants"/>
        </authorList>
    </citation>
    <scope>IDENTIFICATION</scope>
</reference>
<dbReference type="PANTHER" id="PTHR23310">
    <property type="entry name" value="ACYL-COA-BINDING PROTEIN, ACBP"/>
    <property type="match status" value="1"/>
</dbReference>
<dbReference type="AlphaFoldDB" id="A0A7N2N4X8"/>
<dbReference type="EnsemblPlants" id="QL12p037575:mrna">
    <property type="protein sequence ID" value="QL12p037575:mrna"/>
    <property type="gene ID" value="QL12p037575"/>
</dbReference>
<dbReference type="InterPro" id="IPR035984">
    <property type="entry name" value="Acyl-CoA-binding_sf"/>
</dbReference>
<dbReference type="Pfam" id="PF00887">
    <property type="entry name" value="ACBP"/>
    <property type="match status" value="1"/>
</dbReference>
<feature type="domain" description="ACB" evidence="4">
    <location>
        <begin position="180"/>
        <end position="271"/>
    </location>
</feature>
<feature type="region of interest" description="Disordered" evidence="3">
    <location>
        <begin position="325"/>
        <end position="344"/>
    </location>
</feature>
<keyword evidence="2" id="KW-0446">Lipid-binding</keyword>
<evidence type="ECO:0000313" key="6">
    <source>
        <dbReference type="Proteomes" id="UP000594261"/>
    </source>
</evidence>
<dbReference type="InterPro" id="IPR014352">
    <property type="entry name" value="FERM/acyl-CoA-bd_prot_sf"/>
</dbReference>
<dbReference type="Gene3D" id="1.20.80.10">
    <property type="match status" value="1"/>
</dbReference>
<protein>
    <recommendedName>
        <fullName evidence="4">ACB domain-containing protein</fullName>
    </recommendedName>
</protein>
<dbReference type="Proteomes" id="UP000594261">
    <property type="component" value="Chromosome 12"/>
</dbReference>
<dbReference type="GO" id="GO:0006631">
    <property type="term" value="P:fatty acid metabolic process"/>
    <property type="evidence" value="ECO:0007669"/>
    <property type="project" value="TreeGrafter"/>
</dbReference>
<dbReference type="FunCoup" id="A0A7N2N4X8">
    <property type="interactions" value="129"/>
</dbReference>
<reference evidence="5 6" key="1">
    <citation type="journal article" date="2016" name="G3 (Bethesda)">
        <title>First Draft Assembly and Annotation of the Genome of a California Endemic Oak Quercus lobata Nee (Fagaceae).</title>
        <authorList>
            <person name="Sork V.L."/>
            <person name="Fitz-Gibbon S.T."/>
            <person name="Puiu D."/>
            <person name="Crepeau M."/>
            <person name="Gugger P.F."/>
            <person name="Sherman R."/>
            <person name="Stevens K."/>
            <person name="Langley C.H."/>
            <person name="Pellegrini M."/>
            <person name="Salzberg S.L."/>
        </authorList>
    </citation>
    <scope>NUCLEOTIDE SEQUENCE [LARGE SCALE GENOMIC DNA]</scope>
    <source>
        <strain evidence="5 6">cv. SW786</strain>
    </source>
</reference>
<keyword evidence="6" id="KW-1185">Reference proteome</keyword>
<evidence type="ECO:0000313" key="5">
    <source>
        <dbReference type="EnsemblPlants" id="QL12p037575:mrna"/>
    </source>
</evidence>
<dbReference type="OMA" id="QAIFMHE"/>